<dbReference type="EMBL" id="JACHON010000029">
    <property type="protein sequence ID" value="MBB6514301.1"/>
    <property type="molecule type" value="Genomic_DNA"/>
</dbReference>
<evidence type="ECO:0000256" key="2">
    <source>
        <dbReference type="ARBA" id="ARBA00022679"/>
    </source>
</evidence>
<evidence type="ECO:0000256" key="1">
    <source>
        <dbReference type="ARBA" id="ARBA00010688"/>
    </source>
</evidence>
<name>A0A841RN89_9BACI</name>
<gene>
    <name evidence="5" type="ORF">GGQ92_003124</name>
</gene>
<organism evidence="5 6">
    <name type="scientific">Gracilibacillus halotolerans</name>
    <dbReference type="NCBI Taxonomy" id="74386"/>
    <lineage>
        <taxon>Bacteria</taxon>
        <taxon>Bacillati</taxon>
        <taxon>Bacillota</taxon>
        <taxon>Bacilli</taxon>
        <taxon>Bacillales</taxon>
        <taxon>Bacillaceae</taxon>
        <taxon>Gracilibacillus</taxon>
    </lineage>
</organism>
<dbReference type="PANTHER" id="PTHR43320:SF2">
    <property type="entry name" value="2-DEHYDRO-3-DEOXYGLUCONOKINASE_2-DEHYDRO-3-DEOXYGALACTONOKINASE"/>
    <property type="match status" value="1"/>
</dbReference>
<reference evidence="5 6" key="1">
    <citation type="submission" date="2020-08" db="EMBL/GenBank/DDBJ databases">
        <title>Genomic Encyclopedia of Type Strains, Phase IV (KMG-IV): sequencing the most valuable type-strain genomes for metagenomic binning, comparative biology and taxonomic classification.</title>
        <authorList>
            <person name="Goeker M."/>
        </authorList>
    </citation>
    <scope>NUCLEOTIDE SEQUENCE [LARGE SCALE GENOMIC DNA]</scope>
    <source>
        <strain evidence="5 6">DSM 11805</strain>
    </source>
</reference>
<sequence>MNKTIAAFGEVMMRLEVPNYELLSQANQLHYSFSGTGVNIASSLAKFGYRGLVVTSLPDNSLGDAAIAFLNKLAIDTRYVSQHGNYIGKYFLEQGFGPRASKVTYSNRIESSFHTASADHYNFEEIAQNCDLLHFCGISLAMNDNVRQHVKELASIMKLQGKMVLFDCNFRPNLWGKDGNKKAKKHYEEMLKLADIAIMNEKDAMLTLGLTTKETDRRKQLEDLIPKIAKHYQISVIAGTNREILANNQHAIEGYIYKNGRMYFSDSRAFPVLDRIGAGDAYTAGIIHGEFQAYPPEKALSFAITSSVLAHTIKGDTPLATEKDILRLIEQGSTDIER</sequence>
<dbReference type="GO" id="GO:0008673">
    <property type="term" value="F:2-dehydro-3-deoxygluconokinase activity"/>
    <property type="evidence" value="ECO:0007669"/>
    <property type="project" value="UniProtKB-EC"/>
</dbReference>
<keyword evidence="2 5" id="KW-0808">Transferase</keyword>
<proteinExistence type="inferred from homology"/>
<comment type="caution">
    <text evidence="5">The sequence shown here is derived from an EMBL/GenBank/DDBJ whole genome shotgun (WGS) entry which is preliminary data.</text>
</comment>
<dbReference type="InterPro" id="IPR052700">
    <property type="entry name" value="Carb_kinase_PfkB-like"/>
</dbReference>
<evidence type="ECO:0000313" key="5">
    <source>
        <dbReference type="EMBL" id="MBB6514301.1"/>
    </source>
</evidence>
<evidence type="ECO:0000313" key="6">
    <source>
        <dbReference type="Proteomes" id="UP000572212"/>
    </source>
</evidence>
<protein>
    <submittedName>
        <fullName evidence="5">2-dehydro-3-deoxygluconokinase</fullName>
        <ecNumber evidence="5">2.7.1.45</ecNumber>
    </submittedName>
</protein>
<dbReference type="AlphaFoldDB" id="A0A841RN89"/>
<dbReference type="Proteomes" id="UP000572212">
    <property type="component" value="Unassembled WGS sequence"/>
</dbReference>
<dbReference type="Pfam" id="PF00294">
    <property type="entry name" value="PfkB"/>
    <property type="match status" value="1"/>
</dbReference>
<dbReference type="EC" id="2.7.1.45" evidence="5"/>
<dbReference type="SUPFAM" id="SSF53613">
    <property type="entry name" value="Ribokinase-like"/>
    <property type="match status" value="1"/>
</dbReference>
<dbReference type="Gene3D" id="3.40.1190.20">
    <property type="match status" value="1"/>
</dbReference>
<evidence type="ECO:0000259" key="4">
    <source>
        <dbReference type="Pfam" id="PF00294"/>
    </source>
</evidence>
<dbReference type="RefSeq" id="WP_184251091.1">
    <property type="nucleotide sequence ID" value="NZ_BAAACU010000007.1"/>
</dbReference>
<keyword evidence="3 5" id="KW-0418">Kinase</keyword>
<dbReference type="InterPro" id="IPR011611">
    <property type="entry name" value="PfkB_dom"/>
</dbReference>
<feature type="domain" description="Carbohydrate kinase PfkB" evidence="4">
    <location>
        <begin position="3"/>
        <end position="317"/>
    </location>
</feature>
<dbReference type="InterPro" id="IPR029056">
    <property type="entry name" value="Ribokinase-like"/>
</dbReference>
<dbReference type="CDD" id="cd01166">
    <property type="entry name" value="KdgK"/>
    <property type="match status" value="1"/>
</dbReference>
<dbReference type="PANTHER" id="PTHR43320">
    <property type="entry name" value="SUGAR KINASE"/>
    <property type="match status" value="1"/>
</dbReference>
<evidence type="ECO:0000256" key="3">
    <source>
        <dbReference type="ARBA" id="ARBA00022777"/>
    </source>
</evidence>
<keyword evidence="6" id="KW-1185">Reference proteome</keyword>
<accession>A0A841RN89</accession>
<comment type="similarity">
    <text evidence="1">Belongs to the carbohydrate kinase PfkB family.</text>
</comment>